<keyword evidence="4" id="KW-1185">Reference proteome</keyword>
<dbReference type="Pfam" id="PF02517">
    <property type="entry name" value="Rce1-like"/>
    <property type="match status" value="1"/>
</dbReference>
<dbReference type="RefSeq" id="WP_179110584.1">
    <property type="nucleotide sequence ID" value="NZ_FUKQ01000011.1"/>
</dbReference>
<dbReference type="InterPro" id="IPR003675">
    <property type="entry name" value="Rce1/LyrA-like_dom"/>
</dbReference>
<feature type="transmembrane region" description="Helical" evidence="1">
    <location>
        <begin position="205"/>
        <end position="222"/>
    </location>
</feature>
<organism evidence="3 4">
    <name type="scientific">Luteococcus japonicus LSP_Lj1</name>
    <dbReference type="NCBI Taxonomy" id="1255658"/>
    <lineage>
        <taxon>Bacteria</taxon>
        <taxon>Bacillati</taxon>
        <taxon>Actinomycetota</taxon>
        <taxon>Actinomycetes</taxon>
        <taxon>Propionibacteriales</taxon>
        <taxon>Propionibacteriaceae</taxon>
        <taxon>Luteococcus</taxon>
    </lineage>
</organism>
<feature type="domain" description="CAAX prenyl protease 2/Lysostaphin resistance protein A-like" evidence="2">
    <location>
        <begin position="168"/>
        <end position="264"/>
    </location>
</feature>
<reference evidence="3 4" key="1">
    <citation type="submission" date="2017-02" db="EMBL/GenBank/DDBJ databases">
        <authorList>
            <person name="Peterson S.W."/>
        </authorList>
    </citation>
    <scope>NUCLEOTIDE SEQUENCE [LARGE SCALE GENOMIC DNA]</scope>
    <source>
        <strain evidence="3 4">LSP_Lj1</strain>
    </source>
</reference>
<dbReference type="GO" id="GO:0004175">
    <property type="term" value="F:endopeptidase activity"/>
    <property type="evidence" value="ECO:0007669"/>
    <property type="project" value="UniProtKB-ARBA"/>
</dbReference>
<keyword evidence="1" id="KW-0812">Transmembrane</keyword>
<gene>
    <name evidence="3" type="ORF">FM114_03400</name>
</gene>
<evidence type="ECO:0000259" key="2">
    <source>
        <dbReference type="Pfam" id="PF02517"/>
    </source>
</evidence>
<accession>A0A1R4IRP0</accession>
<sequence length="351" mass="38687">MTELPMPSTPMPKVELPVQDSAHHQFWRTPLWSWWRPMVAVVLGLLAFFVLSMIAGMVAIGLDMASGRTTVEDLQNMDAESIKATPALFLVNNISLALLIPLAILLSVWLFRQKGGWLVSVTGRIRWGWMGRCFAVLGPLWLVYVGLDTWLRARSGEGLGLHVNSDTWLLLFGILLTTPFQAAGEEYGFRAVLMRSAASFFRHRWLGFAVGAIFSSVLFMFAHGAGDMWLNIFYFCFGLIACGMTLRTGGIEAAIAMHVVNNVLSELTMPFTDISGIFNREAGTADATVLVGVLVPLIGWALVEWQARKSDVVASAAPGLARQQELDEQLATWQQQMITWQRAQAGPGSTL</sequence>
<feature type="transmembrane region" description="Helical" evidence="1">
    <location>
        <begin position="228"/>
        <end position="246"/>
    </location>
</feature>
<proteinExistence type="predicted"/>
<dbReference type="STRING" id="1255658.FM114_03400"/>
<feature type="transmembrane region" description="Helical" evidence="1">
    <location>
        <begin position="38"/>
        <end position="62"/>
    </location>
</feature>
<feature type="transmembrane region" description="Helical" evidence="1">
    <location>
        <begin position="129"/>
        <end position="147"/>
    </location>
</feature>
<feature type="transmembrane region" description="Helical" evidence="1">
    <location>
        <begin position="167"/>
        <end position="184"/>
    </location>
</feature>
<dbReference type="EMBL" id="FUKQ01000011">
    <property type="protein sequence ID" value="SJN22560.1"/>
    <property type="molecule type" value="Genomic_DNA"/>
</dbReference>
<keyword evidence="1" id="KW-0472">Membrane</keyword>
<dbReference type="Proteomes" id="UP000188342">
    <property type="component" value="Unassembled WGS sequence"/>
</dbReference>
<evidence type="ECO:0000313" key="3">
    <source>
        <dbReference type="EMBL" id="SJN22560.1"/>
    </source>
</evidence>
<feature type="transmembrane region" description="Helical" evidence="1">
    <location>
        <begin position="87"/>
        <end position="109"/>
    </location>
</feature>
<dbReference type="GO" id="GO:0080120">
    <property type="term" value="P:CAAX-box protein maturation"/>
    <property type="evidence" value="ECO:0007669"/>
    <property type="project" value="UniProtKB-ARBA"/>
</dbReference>
<keyword evidence="1" id="KW-1133">Transmembrane helix</keyword>
<protein>
    <submittedName>
        <fullName evidence="3">Conserved protein YyaK</fullName>
    </submittedName>
</protein>
<evidence type="ECO:0000313" key="4">
    <source>
        <dbReference type="Proteomes" id="UP000188342"/>
    </source>
</evidence>
<dbReference type="AlphaFoldDB" id="A0A1R4IRP0"/>
<name>A0A1R4IRP0_9ACTN</name>
<evidence type="ECO:0000256" key="1">
    <source>
        <dbReference type="SAM" id="Phobius"/>
    </source>
</evidence>